<sequence length="343" mass="37032">MEVLEDSENAKGMMRNYHVGTLSEEGRRALRCAQDAEAAQPSPDRPVFLDPARWTQAVLRNKTQVSPDTKLFTFELDHEGQEVGLPVGQHLMLRLRDPAKPDEAIVRAYTPVSDSTHKGTLDVLIKLYLPPPPAPGVAPGGGGGRMTTALDQVPLGTRVDFKGPIGKFTYLGRGRVRLGDAAAAATPTRRVSSFVMICGGSGITPIFQVFRAIAQDAEDETSCTVLYGNRGVQDILLREELEGWARRKTTTTKSRIADQGVVAGGVVGGQCRVLYTLTNPPATGWDGRTGRISEELLRQEAMPHEDGGGGGAMALVCGPPAMEQSVREILLGLGWKRDDLVFF</sequence>
<comment type="cofactor">
    <cofactor evidence="1 9">
        <name>FAD</name>
        <dbReference type="ChEBI" id="CHEBI:57692"/>
    </cofactor>
</comment>
<gene>
    <name evidence="11" type="ORF">VTK73DRAFT_7384</name>
</gene>
<keyword evidence="5 9" id="KW-0274">FAD</keyword>
<comment type="subcellular location">
    <subcellularLocation>
        <location evidence="2">Mitochondrion outer membrane</location>
        <topology evidence="2">Single-pass membrane protein</topology>
    </subcellularLocation>
</comment>
<dbReference type="InterPro" id="IPR017938">
    <property type="entry name" value="Riboflavin_synthase-like_b-brl"/>
</dbReference>
<organism evidence="11 12">
    <name type="scientific">Phialemonium thermophilum</name>
    <dbReference type="NCBI Taxonomy" id="223376"/>
    <lineage>
        <taxon>Eukaryota</taxon>
        <taxon>Fungi</taxon>
        <taxon>Dikarya</taxon>
        <taxon>Ascomycota</taxon>
        <taxon>Pezizomycotina</taxon>
        <taxon>Sordariomycetes</taxon>
        <taxon>Sordariomycetidae</taxon>
        <taxon>Cephalothecales</taxon>
        <taxon>Cephalothecaceae</taxon>
        <taxon>Phialemonium</taxon>
    </lineage>
</organism>
<evidence type="ECO:0000256" key="2">
    <source>
        <dbReference type="ARBA" id="ARBA00004572"/>
    </source>
</evidence>
<comment type="caution">
    <text evidence="11">The sequence shown here is derived from an EMBL/GenBank/DDBJ whole genome shotgun (WGS) entry which is preliminary data.</text>
</comment>
<proteinExistence type="inferred from homology"/>
<dbReference type="PANTHER" id="PTHR19370:SF211">
    <property type="entry name" value="NITRATE REDUCTASE [NADPH]"/>
    <property type="match status" value="1"/>
</dbReference>
<evidence type="ECO:0000256" key="3">
    <source>
        <dbReference type="ARBA" id="ARBA00006105"/>
    </source>
</evidence>
<dbReference type="CDD" id="cd06183">
    <property type="entry name" value="cyt_b5_reduct_like"/>
    <property type="match status" value="1"/>
</dbReference>
<protein>
    <recommendedName>
        <fullName evidence="9">NADH-cytochrome b5 reductase</fullName>
        <ecNumber evidence="9">1.6.2.2</ecNumber>
    </recommendedName>
</protein>
<dbReference type="Gene3D" id="2.40.30.10">
    <property type="entry name" value="Translation factors"/>
    <property type="match status" value="1"/>
</dbReference>
<dbReference type="SUPFAM" id="SSF52343">
    <property type="entry name" value="Ferredoxin reductase-like, C-terminal NADP-linked domain"/>
    <property type="match status" value="1"/>
</dbReference>
<dbReference type="InterPro" id="IPR001709">
    <property type="entry name" value="Flavoprot_Pyr_Nucl_cyt_Rdtase"/>
</dbReference>
<dbReference type="Pfam" id="PF00970">
    <property type="entry name" value="FAD_binding_6"/>
    <property type="match status" value="1"/>
</dbReference>
<feature type="domain" description="FAD-binding FR-type" evidence="10">
    <location>
        <begin position="52"/>
        <end position="171"/>
    </location>
</feature>
<dbReference type="EMBL" id="JAZHXJ010000468">
    <property type="protein sequence ID" value="KAL1860319.1"/>
    <property type="molecule type" value="Genomic_DNA"/>
</dbReference>
<keyword evidence="8" id="KW-0472">Membrane</keyword>
<dbReference type="InterPro" id="IPR039261">
    <property type="entry name" value="FNR_nucleotide-bd"/>
</dbReference>
<dbReference type="PRINTS" id="PR00406">
    <property type="entry name" value="CYTB5RDTASE"/>
</dbReference>
<dbReference type="PANTHER" id="PTHR19370">
    <property type="entry name" value="NADH-CYTOCHROME B5 REDUCTASE"/>
    <property type="match status" value="1"/>
</dbReference>
<keyword evidence="7 9" id="KW-0520">NAD</keyword>
<evidence type="ECO:0000256" key="1">
    <source>
        <dbReference type="ARBA" id="ARBA00001974"/>
    </source>
</evidence>
<keyword evidence="6 9" id="KW-0560">Oxidoreductase</keyword>
<dbReference type="PROSITE" id="PS51384">
    <property type="entry name" value="FAD_FR"/>
    <property type="match status" value="1"/>
</dbReference>
<evidence type="ECO:0000256" key="8">
    <source>
        <dbReference type="ARBA" id="ARBA00023136"/>
    </source>
</evidence>
<evidence type="ECO:0000256" key="7">
    <source>
        <dbReference type="ARBA" id="ARBA00023027"/>
    </source>
</evidence>
<name>A0ABR3WEQ8_9PEZI</name>
<dbReference type="InterPro" id="IPR001433">
    <property type="entry name" value="OxRdtase_FAD/NAD-bd"/>
</dbReference>
<evidence type="ECO:0000256" key="9">
    <source>
        <dbReference type="RuleBase" id="RU361226"/>
    </source>
</evidence>
<dbReference type="EC" id="1.6.2.2" evidence="9"/>
<dbReference type="InterPro" id="IPR001834">
    <property type="entry name" value="CBR-like"/>
</dbReference>
<keyword evidence="4 9" id="KW-0285">Flavoprotein</keyword>
<evidence type="ECO:0000313" key="11">
    <source>
        <dbReference type="EMBL" id="KAL1860319.1"/>
    </source>
</evidence>
<dbReference type="InterPro" id="IPR017927">
    <property type="entry name" value="FAD-bd_FR_type"/>
</dbReference>
<evidence type="ECO:0000256" key="5">
    <source>
        <dbReference type="ARBA" id="ARBA00022827"/>
    </source>
</evidence>
<dbReference type="Pfam" id="PF00175">
    <property type="entry name" value="NAD_binding_1"/>
    <property type="match status" value="1"/>
</dbReference>
<reference evidence="11 12" key="1">
    <citation type="journal article" date="2024" name="Commun. Biol.">
        <title>Comparative genomic analysis of thermophilic fungi reveals convergent evolutionary adaptations and gene losses.</title>
        <authorList>
            <person name="Steindorff A.S."/>
            <person name="Aguilar-Pontes M.V."/>
            <person name="Robinson A.J."/>
            <person name="Andreopoulos B."/>
            <person name="LaButti K."/>
            <person name="Kuo A."/>
            <person name="Mondo S."/>
            <person name="Riley R."/>
            <person name="Otillar R."/>
            <person name="Haridas S."/>
            <person name="Lipzen A."/>
            <person name="Grimwood J."/>
            <person name="Schmutz J."/>
            <person name="Clum A."/>
            <person name="Reid I.D."/>
            <person name="Moisan M.C."/>
            <person name="Butler G."/>
            <person name="Nguyen T.T.M."/>
            <person name="Dewar K."/>
            <person name="Conant G."/>
            <person name="Drula E."/>
            <person name="Henrissat B."/>
            <person name="Hansel C."/>
            <person name="Singer S."/>
            <person name="Hutchinson M.I."/>
            <person name="de Vries R.P."/>
            <person name="Natvig D.O."/>
            <person name="Powell A.J."/>
            <person name="Tsang A."/>
            <person name="Grigoriev I.V."/>
        </authorList>
    </citation>
    <scope>NUCLEOTIDE SEQUENCE [LARGE SCALE GENOMIC DNA]</scope>
    <source>
        <strain evidence="11 12">ATCC 24622</strain>
    </source>
</reference>
<evidence type="ECO:0000256" key="4">
    <source>
        <dbReference type="ARBA" id="ARBA00022630"/>
    </source>
</evidence>
<evidence type="ECO:0000259" key="10">
    <source>
        <dbReference type="PROSITE" id="PS51384"/>
    </source>
</evidence>
<accession>A0ABR3WEQ8</accession>
<comment type="similarity">
    <text evidence="3 9">Belongs to the flavoprotein pyridine nucleotide cytochrome reductase family.</text>
</comment>
<dbReference type="PRINTS" id="PR00371">
    <property type="entry name" value="FPNCR"/>
</dbReference>
<comment type="catalytic activity">
    <reaction evidence="9">
        <text>2 Fe(III)-[cytochrome b5] + NADH = 2 Fe(II)-[cytochrome b5] + NAD(+) + H(+)</text>
        <dbReference type="Rhea" id="RHEA:46680"/>
        <dbReference type="Rhea" id="RHEA-COMP:10438"/>
        <dbReference type="Rhea" id="RHEA-COMP:10439"/>
        <dbReference type="ChEBI" id="CHEBI:15378"/>
        <dbReference type="ChEBI" id="CHEBI:29033"/>
        <dbReference type="ChEBI" id="CHEBI:29034"/>
        <dbReference type="ChEBI" id="CHEBI:57540"/>
        <dbReference type="ChEBI" id="CHEBI:57945"/>
        <dbReference type="EC" id="1.6.2.2"/>
    </reaction>
</comment>
<dbReference type="SUPFAM" id="SSF63380">
    <property type="entry name" value="Riboflavin synthase domain-like"/>
    <property type="match status" value="1"/>
</dbReference>
<evidence type="ECO:0000256" key="6">
    <source>
        <dbReference type="ARBA" id="ARBA00023002"/>
    </source>
</evidence>
<dbReference type="InterPro" id="IPR008333">
    <property type="entry name" value="Cbr1-like_FAD-bd_dom"/>
</dbReference>
<keyword evidence="12" id="KW-1185">Reference proteome</keyword>
<evidence type="ECO:0000313" key="12">
    <source>
        <dbReference type="Proteomes" id="UP001586593"/>
    </source>
</evidence>
<dbReference type="Gene3D" id="3.40.50.80">
    <property type="entry name" value="Nucleotide-binding domain of ferredoxin-NADP reductase (FNR) module"/>
    <property type="match status" value="1"/>
</dbReference>
<dbReference type="Proteomes" id="UP001586593">
    <property type="component" value="Unassembled WGS sequence"/>
</dbReference>